<dbReference type="Proteomes" id="UP000821865">
    <property type="component" value="Chromosome 10"/>
</dbReference>
<sequence>MADGVDSLLAANQANLAVSALQPGPTDPGGSRLARIASSPHNHRRIALIACGVAAFLALSTVIVTLGVYLIKRHRRSDVPSSSGGRPFCCPHDAELMARFVNTTVSPCDDFFAYVCSRAEGGLSGDIDEYSELHRAVITGVMPGDVPKSHVARFLAAYYKTCVRAIAHYDHFSSSLANAFLRDTGDLLSKANSREAITFSAIVSMRYSFPAVIDVSYEIEREVSLEFAAICDIRGRYHGALAAATEAIVRTMNTTATLSDTVELVTALCGRFREVRSMEARYHVAANGSSAFNQEVWNIEDLEAAMSSLGFSLKDVPVITVQGFKEIRLLYEMFNGDDSPGSKAAYLLWHAVVSGVQEFNVPEGEFSPLVFETCRKSLFTLQAAWDFLKVELLTSEEKDAQARSIYATIKDTAHKHFKESSLFDAEDLDELEEFFKKVELVTPTAVNKASIQVPEATFDFAENLLKAYAFEVNISAARMSILSATRMSTYRDVFIVEDRYILLSTTSYSYIRTGPPSESHLPNMALLGELLAESLWGMALYIIKWKSKTVANIERLRECFAKNYLKDPLDEIDASVVILSALGLSTVVKALNLSEWHLMKPAWSLWKLSEAQFFYITSGHHRCPRKSSPEMSFEINAPLIYIADFAESFGCVSNTSMRNPHYCLGGDMSRK</sequence>
<accession>A0ACB8DR67</accession>
<proteinExistence type="predicted"/>
<protein>
    <submittedName>
        <fullName evidence="1">Uncharacterized protein</fullName>
    </submittedName>
</protein>
<comment type="caution">
    <text evidence="1">The sequence shown here is derived from an EMBL/GenBank/DDBJ whole genome shotgun (WGS) entry which is preliminary data.</text>
</comment>
<reference evidence="1" key="1">
    <citation type="submission" date="2020-05" db="EMBL/GenBank/DDBJ databases">
        <title>Large-scale comparative analyses of tick genomes elucidate their genetic diversity and vector capacities.</title>
        <authorList>
            <person name="Jia N."/>
            <person name="Wang J."/>
            <person name="Shi W."/>
            <person name="Du L."/>
            <person name="Sun Y."/>
            <person name="Zhan W."/>
            <person name="Jiang J."/>
            <person name="Wang Q."/>
            <person name="Zhang B."/>
            <person name="Ji P."/>
            <person name="Sakyi L.B."/>
            <person name="Cui X."/>
            <person name="Yuan T."/>
            <person name="Jiang B."/>
            <person name="Yang W."/>
            <person name="Lam T.T.-Y."/>
            <person name="Chang Q."/>
            <person name="Ding S."/>
            <person name="Wang X."/>
            <person name="Zhu J."/>
            <person name="Ruan X."/>
            <person name="Zhao L."/>
            <person name="Wei J."/>
            <person name="Que T."/>
            <person name="Du C."/>
            <person name="Cheng J."/>
            <person name="Dai P."/>
            <person name="Han X."/>
            <person name="Huang E."/>
            <person name="Gao Y."/>
            <person name="Liu J."/>
            <person name="Shao H."/>
            <person name="Ye R."/>
            <person name="Li L."/>
            <person name="Wei W."/>
            <person name="Wang X."/>
            <person name="Wang C."/>
            <person name="Yang T."/>
            <person name="Huo Q."/>
            <person name="Li W."/>
            <person name="Guo W."/>
            <person name="Chen H."/>
            <person name="Zhou L."/>
            <person name="Ni X."/>
            <person name="Tian J."/>
            <person name="Zhou Y."/>
            <person name="Sheng Y."/>
            <person name="Liu T."/>
            <person name="Pan Y."/>
            <person name="Xia L."/>
            <person name="Li J."/>
            <person name="Zhao F."/>
            <person name="Cao W."/>
        </authorList>
    </citation>
    <scope>NUCLEOTIDE SEQUENCE</scope>
    <source>
        <strain evidence="1">Dsil-2018</strain>
    </source>
</reference>
<name>A0ACB8DR67_DERSI</name>
<gene>
    <name evidence="1" type="ORF">HPB49_021889</name>
</gene>
<evidence type="ECO:0000313" key="2">
    <source>
        <dbReference type="Proteomes" id="UP000821865"/>
    </source>
</evidence>
<organism evidence="1 2">
    <name type="scientific">Dermacentor silvarum</name>
    <name type="common">Tick</name>
    <dbReference type="NCBI Taxonomy" id="543639"/>
    <lineage>
        <taxon>Eukaryota</taxon>
        <taxon>Metazoa</taxon>
        <taxon>Ecdysozoa</taxon>
        <taxon>Arthropoda</taxon>
        <taxon>Chelicerata</taxon>
        <taxon>Arachnida</taxon>
        <taxon>Acari</taxon>
        <taxon>Parasitiformes</taxon>
        <taxon>Ixodida</taxon>
        <taxon>Ixodoidea</taxon>
        <taxon>Ixodidae</taxon>
        <taxon>Rhipicephalinae</taxon>
        <taxon>Dermacentor</taxon>
    </lineage>
</organism>
<evidence type="ECO:0000313" key="1">
    <source>
        <dbReference type="EMBL" id="KAH7974943.1"/>
    </source>
</evidence>
<dbReference type="EMBL" id="CM023479">
    <property type="protein sequence ID" value="KAH7974943.1"/>
    <property type="molecule type" value="Genomic_DNA"/>
</dbReference>
<keyword evidence="2" id="KW-1185">Reference proteome</keyword>